<evidence type="ECO:0000256" key="1">
    <source>
        <dbReference type="ARBA" id="ARBA00004141"/>
    </source>
</evidence>
<evidence type="ECO:0000259" key="8">
    <source>
        <dbReference type="Pfam" id="PF20684"/>
    </source>
</evidence>
<comment type="similarity">
    <text evidence="5">Belongs to the SAT4 family.</text>
</comment>
<keyword evidence="4 7" id="KW-0472">Membrane</keyword>
<keyword evidence="2 7" id="KW-0812">Transmembrane</keyword>
<dbReference type="PANTHER" id="PTHR33048">
    <property type="entry name" value="PTH11-LIKE INTEGRAL MEMBRANE PROTEIN (AFU_ORTHOLOGUE AFUA_5G11245)"/>
    <property type="match status" value="1"/>
</dbReference>
<dbReference type="STRING" id="242507.G4N693"/>
<evidence type="ECO:0000256" key="3">
    <source>
        <dbReference type="ARBA" id="ARBA00022989"/>
    </source>
</evidence>
<name>G4N693_PYRO7</name>
<dbReference type="OrthoDB" id="3903189at2759"/>
<feature type="transmembrane region" description="Helical" evidence="7">
    <location>
        <begin position="17"/>
        <end position="36"/>
    </location>
</feature>
<feature type="transmembrane region" description="Helical" evidence="7">
    <location>
        <begin position="254"/>
        <end position="273"/>
    </location>
</feature>
<dbReference type="AlphaFoldDB" id="G4N693"/>
<feature type="transmembrane region" description="Helical" evidence="7">
    <location>
        <begin position="133"/>
        <end position="153"/>
    </location>
</feature>
<dbReference type="RefSeq" id="XP_003716934.1">
    <property type="nucleotide sequence ID" value="XM_003716886.1"/>
</dbReference>
<dbReference type="InParanoid" id="G4N693"/>
<evidence type="ECO:0000256" key="5">
    <source>
        <dbReference type="ARBA" id="ARBA00038359"/>
    </source>
</evidence>
<evidence type="ECO:0000313" key="9">
    <source>
        <dbReference type="EMBL" id="EHA50615.1"/>
    </source>
</evidence>
<evidence type="ECO:0000256" key="6">
    <source>
        <dbReference type="SAM" id="MobiDB-lite"/>
    </source>
</evidence>
<reference key="2">
    <citation type="submission" date="2011-05" db="EMBL/GenBank/DDBJ databases">
        <title>The Genome Sequence of Magnaporthe oryzae 70-15.</title>
        <authorList>
            <consortium name="The Broad Institute Genome Sequencing Platform"/>
            <person name="Ma L.-J."/>
            <person name="Dead R."/>
            <person name="Young S.K."/>
            <person name="Zeng Q."/>
            <person name="Gargeya S."/>
            <person name="Fitzgerald M."/>
            <person name="Haas B."/>
            <person name="Abouelleil A."/>
            <person name="Alvarado L."/>
            <person name="Arachchi H.M."/>
            <person name="Berlin A."/>
            <person name="Brown A."/>
            <person name="Chapman S.B."/>
            <person name="Chen Z."/>
            <person name="Dunbar C."/>
            <person name="Freedman E."/>
            <person name="Gearin G."/>
            <person name="Gellesch M."/>
            <person name="Goldberg J."/>
            <person name="Griggs A."/>
            <person name="Gujja S."/>
            <person name="Heiman D."/>
            <person name="Howarth C."/>
            <person name="Larson L."/>
            <person name="Lui A."/>
            <person name="MacDonald P.J.P."/>
            <person name="Mehta T."/>
            <person name="Montmayeur A."/>
            <person name="Murphy C."/>
            <person name="Neiman D."/>
            <person name="Pearson M."/>
            <person name="Priest M."/>
            <person name="Roberts A."/>
            <person name="Saif S."/>
            <person name="Shea T."/>
            <person name="Shenoy N."/>
            <person name="Sisk P."/>
            <person name="Stolte C."/>
            <person name="Sykes S."/>
            <person name="Yandava C."/>
            <person name="Wortman J."/>
            <person name="Nusbaum C."/>
            <person name="Birren B."/>
        </authorList>
    </citation>
    <scope>NUCLEOTIDE SEQUENCE</scope>
    <source>
        <strain>70-15</strain>
    </source>
</reference>
<gene>
    <name evidence="9" type="ORF">MGG_06595</name>
</gene>
<feature type="compositionally biased region" description="Basic and acidic residues" evidence="6">
    <location>
        <begin position="336"/>
        <end position="349"/>
    </location>
</feature>
<comment type="subcellular location">
    <subcellularLocation>
        <location evidence="1">Membrane</location>
        <topology evidence="1">Multi-pass membrane protein</topology>
    </subcellularLocation>
</comment>
<dbReference type="InterPro" id="IPR049326">
    <property type="entry name" value="Rhodopsin_dom_fungi"/>
</dbReference>
<organism evidence="9 10">
    <name type="scientific">Pyricularia oryzae (strain 70-15 / ATCC MYA-4617 / FGSC 8958)</name>
    <name type="common">Rice blast fungus</name>
    <name type="synonym">Magnaporthe oryzae</name>
    <dbReference type="NCBI Taxonomy" id="242507"/>
    <lineage>
        <taxon>Eukaryota</taxon>
        <taxon>Fungi</taxon>
        <taxon>Dikarya</taxon>
        <taxon>Ascomycota</taxon>
        <taxon>Pezizomycotina</taxon>
        <taxon>Sordariomycetes</taxon>
        <taxon>Sordariomycetidae</taxon>
        <taxon>Magnaporthales</taxon>
        <taxon>Pyriculariaceae</taxon>
        <taxon>Pyricularia</taxon>
    </lineage>
</organism>
<feature type="transmembrane region" description="Helical" evidence="7">
    <location>
        <begin position="214"/>
        <end position="234"/>
    </location>
</feature>
<feature type="region of interest" description="Disordered" evidence="6">
    <location>
        <begin position="311"/>
        <end position="431"/>
    </location>
</feature>
<dbReference type="GeneID" id="2684750"/>
<evidence type="ECO:0000313" key="10">
    <source>
        <dbReference type="Proteomes" id="UP000009058"/>
    </source>
</evidence>
<dbReference type="KEGG" id="mgr:MGG_06595"/>
<evidence type="ECO:0000256" key="4">
    <source>
        <dbReference type="ARBA" id="ARBA00023136"/>
    </source>
</evidence>
<feature type="transmembrane region" description="Helical" evidence="7">
    <location>
        <begin position="106"/>
        <end position="126"/>
    </location>
</feature>
<dbReference type="eggNOG" id="ENOG502RYN6">
    <property type="taxonomic scope" value="Eukaryota"/>
</dbReference>
<evidence type="ECO:0000256" key="7">
    <source>
        <dbReference type="SAM" id="Phobius"/>
    </source>
</evidence>
<dbReference type="InterPro" id="IPR052337">
    <property type="entry name" value="SAT4-like"/>
</dbReference>
<reference evidence="9 10" key="1">
    <citation type="journal article" date="2005" name="Nature">
        <title>The genome sequence of the rice blast fungus Magnaporthe grisea.</title>
        <authorList>
            <person name="Dean R.A."/>
            <person name="Talbot N.J."/>
            <person name="Ebbole D.J."/>
            <person name="Farman M.L."/>
            <person name="Mitchell T.K."/>
            <person name="Orbach M.J."/>
            <person name="Thon M."/>
            <person name="Kulkarni R."/>
            <person name="Xu J.R."/>
            <person name="Pan H."/>
            <person name="Read N.D."/>
            <person name="Lee Y.H."/>
            <person name="Carbone I."/>
            <person name="Brown D."/>
            <person name="Oh Y.Y."/>
            <person name="Donofrio N."/>
            <person name="Jeong J.S."/>
            <person name="Soanes D.M."/>
            <person name="Djonovic S."/>
            <person name="Kolomiets E."/>
            <person name="Rehmeyer C."/>
            <person name="Li W."/>
            <person name="Harding M."/>
            <person name="Kim S."/>
            <person name="Lebrun M.H."/>
            <person name="Bohnert H."/>
            <person name="Coughlan S."/>
            <person name="Butler J."/>
            <person name="Calvo S."/>
            <person name="Ma L.J."/>
            <person name="Nicol R."/>
            <person name="Purcell S."/>
            <person name="Nusbaum C."/>
            <person name="Galagan J.E."/>
            <person name="Birren B.W."/>
        </authorList>
    </citation>
    <scope>NUCLEOTIDE SEQUENCE [LARGE SCALE GENOMIC DNA]</scope>
    <source>
        <strain evidence="10">70-15 / ATCC MYA-4617 / FGSC 8958</strain>
    </source>
</reference>
<evidence type="ECO:0000256" key="2">
    <source>
        <dbReference type="ARBA" id="ARBA00022692"/>
    </source>
</evidence>
<accession>G4N693</accession>
<sequence>MSDFDQDLTDKIRVQGWTMYAVGIVFIGLRMYASITKLGWRHLRLDDLLMLPVLVLYTGLIVGLSVLTLGGGSVPYPPDAAGPLTEGQIRARIQGSKVAVVNEQCLLNLLYILKCCMLVLYTRLTLGTNTQRLVRLVAVYVALCWATTQVVFFTHCRPFSGMYAFPPPSQDCATYERYELAEGILNITSDLLILCIPIPLVVRVNMPWRQKAVLLVVFSTGIFVILAAVLTKYYDLVTDWGPAYMIWYVRETSVAVYVANMPIIWPLVLQWLPSLRPKSKMTRESSEPVLPAPAFAMPVFAGVGGSAGPGGAGDGGGASGDGNGSFIGSAQGRNAAESRHSDDGSEIDIHTALGTSPDFMTPPQRACEAPPRSLGSISATRLDSDGRGEGQGGNGTGTTASRPDVSLPPEASGQGTGTNNDKNKKASGGAT</sequence>
<feature type="transmembrane region" description="Helical" evidence="7">
    <location>
        <begin position="183"/>
        <end position="202"/>
    </location>
</feature>
<dbReference type="GO" id="GO:0016020">
    <property type="term" value="C:membrane"/>
    <property type="evidence" value="ECO:0007669"/>
    <property type="project" value="UniProtKB-SubCell"/>
</dbReference>
<proteinExistence type="inferred from homology"/>
<dbReference type="HOGENOM" id="CLU_019101_2_3_1"/>
<dbReference type="PANTHER" id="PTHR33048:SF149">
    <property type="entry name" value="UBID FAMILY DECARBOXYLASE"/>
    <property type="match status" value="1"/>
</dbReference>
<feature type="domain" description="Rhodopsin" evidence="8">
    <location>
        <begin position="30"/>
        <end position="268"/>
    </location>
</feature>
<protein>
    <recommendedName>
        <fullName evidence="8">Rhodopsin domain-containing protein</fullName>
    </recommendedName>
</protein>
<dbReference type="EMBL" id="CM001234">
    <property type="protein sequence ID" value="EHA50615.1"/>
    <property type="molecule type" value="Genomic_DNA"/>
</dbReference>
<keyword evidence="3 7" id="KW-1133">Transmembrane helix</keyword>
<feature type="compositionally biased region" description="Gly residues" evidence="6">
    <location>
        <begin position="311"/>
        <end position="325"/>
    </location>
</feature>
<dbReference type="VEuPathDB" id="FungiDB:MGG_06595"/>
<feature type="transmembrane region" description="Helical" evidence="7">
    <location>
        <begin position="48"/>
        <end position="69"/>
    </location>
</feature>
<dbReference type="Proteomes" id="UP000009058">
    <property type="component" value="Chromosome 4"/>
</dbReference>
<dbReference type="OMA" id="CATYERY"/>
<keyword evidence="10" id="KW-1185">Reference proteome</keyword>
<dbReference type="Pfam" id="PF20684">
    <property type="entry name" value="Fung_rhodopsin"/>
    <property type="match status" value="1"/>
</dbReference>